<comment type="caution">
    <text evidence="2">The sequence shown here is derived from an EMBL/GenBank/DDBJ whole genome shotgun (WGS) entry which is preliminary data.</text>
</comment>
<evidence type="ECO:0000313" key="2">
    <source>
        <dbReference type="EMBL" id="PON62756.1"/>
    </source>
</evidence>
<organism evidence="2 3">
    <name type="scientific">Parasponia andersonii</name>
    <name type="common">Sponia andersonii</name>
    <dbReference type="NCBI Taxonomy" id="3476"/>
    <lineage>
        <taxon>Eukaryota</taxon>
        <taxon>Viridiplantae</taxon>
        <taxon>Streptophyta</taxon>
        <taxon>Embryophyta</taxon>
        <taxon>Tracheophyta</taxon>
        <taxon>Spermatophyta</taxon>
        <taxon>Magnoliopsida</taxon>
        <taxon>eudicotyledons</taxon>
        <taxon>Gunneridae</taxon>
        <taxon>Pentapetalae</taxon>
        <taxon>rosids</taxon>
        <taxon>fabids</taxon>
        <taxon>Rosales</taxon>
        <taxon>Cannabaceae</taxon>
        <taxon>Parasponia</taxon>
    </lineage>
</organism>
<evidence type="ECO:0000313" key="3">
    <source>
        <dbReference type="Proteomes" id="UP000237105"/>
    </source>
</evidence>
<keyword evidence="1" id="KW-0812">Transmembrane</keyword>
<protein>
    <submittedName>
        <fullName evidence="2">Uncharacterized protein</fullName>
    </submittedName>
</protein>
<accession>A0A2P5CP23</accession>
<name>A0A2P5CP23_PARAD</name>
<proteinExistence type="predicted"/>
<dbReference type="EMBL" id="JXTB01000110">
    <property type="protein sequence ID" value="PON62756.1"/>
    <property type="molecule type" value="Genomic_DNA"/>
</dbReference>
<sequence>MTNSGGFCFLRHSWSIWTSQNLVTILLFFIWLVGVWLLELLKFAHFD</sequence>
<keyword evidence="1" id="KW-1133">Transmembrane helix</keyword>
<gene>
    <name evidence="2" type="ORF">PanWU01x14_136680</name>
</gene>
<evidence type="ECO:0000256" key="1">
    <source>
        <dbReference type="SAM" id="Phobius"/>
    </source>
</evidence>
<keyword evidence="3" id="KW-1185">Reference proteome</keyword>
<reference evidence="3" key="1">
    <citation type="submission" date="2016-06" db="EMBL/GenBank/DDBJ databases">
        <title>Parallel loss of symbiosis genes in relatives of nitrogen-fixing non-legume Parasponia.</title>
        <authorList>
            <person name="Van Velzen R."/>
            <person name="Holmer R."/>
            <person name="Bu F."/>
            <person name="Rutten L."/>
            <person name="Van Zeijl A."/>
            <person name="Liu W."/>
            <person name="Santuari L."/>
            <person name="Cao Q."/>
            <person name="Sharma T."/>
            <person name="Shen D."/>
            <person name="Roswanjaya Y."/>
            <person name="Wardhani T."/>
            <person name="Kalhor M.S."/>
            <person name="Jansen J."/>
            <person name="Van den Hoogen J."/>
            <person name="Gungor B."/>
            <person name="Hartog M."/>
            <person name="Hontelez J."/>
            <person name="Verver J."/>
            <person name="Yang W.-C."/>
            <person name="Schijlen E."/>
            <person name="Repin R."/>
            <person name="Schilthuizen M."/>
            <person name="Schranz E."/>
            <person name="Heidstra R."/>
            <person name="Miyata K."/>
            <person name="Fedorova E."/>
            <person name="Kohlen W."/>
            <person name="Bisseling T."/>
            <person name="Smit S."/>
            <person name="Geurts R."/>
        </authorList>
    </citation>
    <scope>NUCLEOTIDE SEQUENCE [LARGE SCALE GENOMIC DNA]</scope>
    <source>
        <strain evidence="3">cv. WU1-14</strain>
    </source>
</reference>
<dbReference type="AlphaFoldDB" id="A0A2P5CP23"/>
<feature type="transmembrane region" description="Helical" evidence="1">
    <location>
        <begin position="22"/>
        <end position="41"/>
    </location>
</feature>
<dbReference type="Proteomes" id="UP000237105">
    <property type="component" value="Unassembled WGS sequence"/>
</dbReference>
<keyword evidence="1" id="KW-0472">Membrane</keyword>